<evidence type="ECO:0000256" key="1">
    <source>
        <dbReference type="ARBA" id="ARBA00010105"/>
    </source>
</evidence>
<reference evidence="2 3" key="1">
    <citation type="journal article" date="2016" name="Nat. Commun.">
        <title>Thousands of microbial genomes shed light on interconnected biogeochemical processes in an aquifer system.</title>
        <authorList>
            <person name="Anantharaman K."/>
            <person name="Brown C.T."/>
            <person name="Hug L.A."/>
            <person name="Sharon I."/>
            <person name="Castelle C.J."/>
            <person name="Probst A.J."/>
            <person name="Thomas B.C."/>
            <person name="Singh A."/>
            <person name="Wilkins M.J."/>
            <person name="Karaoz U."/>
            <person name="Brodie E.L."/>
            <person name="Williams K.H."/>
            <person name="Hubbard S.S."/>
            <person name="Banfield J.F."/>
        </authorList>
    </citation>
    <scope>NUCLEOTIDE SEQUENCE [LARGE SCALE GENOMIC DNA]</scope>
</reference>
<gene>
    <name evidence="2" type="ORF">A3I25_00280</name>
</gene>
<proteinExistence type="inferred from homology"/>
<dbReference type="PANTHER" id="PTHR11215:SF1">
    <property type="entry name" value="MYG1 EXONUCLEASE"/>
    <property type="match status" value="1"/>
</dbReference>
<comment type="similarity">
    <text evidence="1">Belongs to the MYG1 family.</text>
</comment>
<sequence>MLNFKKRKVLVTHDGSFHTDDVFSCAAFSIFFSKQNQKFKVIRTYDSEIIKTGDIVFDVGMVYDPTNNRFDHHQPGGAGSRDNGIQYAAFGLVWKHYGEKICDSAEIARLIDEKLVQPIDAFDNGLDLTNSTHSAAPYLIQHFFFSLRPGWSEKNRDMYKSFTEAVGFARIILEREIFSARDSVKTEVIIRRAYESAPDRRVIVFDREYPWKDILNKFPEPLFAVYPRPAGNWEAEAVRDNPSSFKNRKNFPSVWGGLRDEELVRVSGVSDAVFCHRGLFMAVAKSKEGAVTLAQKALTSP</sequence>
<dbReference type="InterPro" id="IPR003226">
    <property type="entry name" value="MYG1_exonuclease"/>
</dbReference>
<name>A0A1F6XU78_9BACT</name>
<dbReference type="GO" id="GO:0005737">
    <property type="term" value="C:cytoplasm"/>
    <property type="evidence" value="ECO:0007669"/>
    <property type="project" value="TreeGrafter"/>
</dbReference>
<evidence type="ECO:0000313" key="2">
    <source>
        <dbReference type="EMBL" id="OGI97685.1"/>
    </source>
</evidence>
<comment type="caution">
    <text evidence="2">The sequence shown here is derived from an EMBL/GenBank/DDBJ whole genome shotgun (WGS) entry which is preliminary data.</text>
</comment>
<dbReference type="Proteomes" id="UP000177195">
    <property type="component" value="Unassembled WGS sequence"/>
</dbReference>
<dbReference type="Pfam" id="PF03690">
    <property type="entry name" value="MYG1_exonuc"/>
    <property type="match status" value="1"/>
</dbReference>
<dbReference type="EMBL" id="MFVN01000003">
    <property type="protein sequence ID" value="OGI97685.1"/>
    <property type="molecule type" value="Genomic_DNA"/>
</dbReference>
<dbReference type="AlphaFoldDB" id="A0A1F6XU78"/>
<evidence type="ECO:0008006" key="4">
    <source>
        <dbReference type="Google" id="ProtNLM"/>
    </source>
</evidence>
<dbReference type="PANTHER" id="PTHR11215">
    <property type="entry name" value="METAL DEPENDENT HYDROLASE - RELATED"/>
    <property type="match status" value="1"/>
</dbReference>
<protein>
    <recommendedName>
        <fullName evidence="4">Metal-dependent hydrolase</fullName>
    </recommendedName>
</protein>
<accession>A0A1F6XU78</accession>
<organism evidence="2 3">
    <name type="scientific">Candidatus Nomurabacteria bacterium RIFCSPLOWO2_02_FULL_42_17</name>
    <dbReference type="NCBI Taxonomy" id="1801789"/>
    <lineage>
        <taxon>Bacteria</taxon>
        <taxon>Candidatus Nomuraibacteriota</taxon>
    </lineage>
</organism>
<evidence type="ECO:0000313" key="3">
    <source>
        <dbReference type="Proteomes" id="UP000177195"/>
    </source>
</evidence>